<evidence type="ECO:0000256" key="2">
    <source>
        <dbReference type="ARBA" id="ARBA00022801"/>
    </source>
</evidence>
<sequence>MALQKKKVIKQITPNFHKEEAIIDYDTTDEFGDLLIPAFLQHIYLHADPPITALRDWQHQLLASQNWEEKKNCVAVAPTSGGKTLIAEVAIAQLLEDEPFSKAIYTLPFVALAAEKTTEFEAKFQSFSVRPFYKNVGRGDFYRGSIGICTYEKAHSIINSAIKGHYDHKIKLVVIDEVHMISDDSRGVALESLIMKLRSMKSPPRIITLTATLNQADADNLANKIGGFSFFSTQKNSNIRKYISVPGGELFRINDDKLQRIYQAKSIKEDNDFLIPMVRTNLLKSRNATVLIFVNTRNDTKRVATFLMNHINDEIDGLKKIPSPPNSVSTLRKELVHDLAKSPAGVDPILSKCFLSGIGFHHAGLLLEERKVIEKGMRNGSLSIVIATTTLSAGINIRSVSRVIIYSPYRKVNGKKTILAESLFAQMAGRCGRVEQLAGDVITISRSQYETKEIFEHVCKPLPSIVTVLSTTEQIDTYVLQALSFGFATDIYTLKTFLQSSFNETEDVVIKDSINRLIRVNMIENEKKCIPTTLGIAVSSANLSIEDGIDLNEATNKLMASVCLIDDLHLIYLCTPSRTGIPLPSFKEEIWEEIFESHIHVIGLITGKTIQQLRLMIIRSFSGYGDEIGPKERPVFEKIFGACVLSNLIEESPIQYVEKKYKIDRGSIQMLQSSSSMFSGQATKFCEVMGFHPLAAALKQFTKRITYGVKNDIIDLMSIPSMRREIARSIFDHGYSTLNDLHTLSPEEIASMIPTDGDGLNNDDLIEIASQIAGESSTLAEQLAIIEDLEEQATWKKIQFSDSENEF</sequence>
<evidence type="ECO:0000256" key="4">
    <source>
        <dbReference type="ARBA" id="ARBA00022840"/>
    </source>
</evidence>
<gene>
    <name evidence="7" type="ORF">M9Y10_043236</name>
</gene>
<dbReference type="EMBL" id="JAPFFF010000008">
    <property type="protein sequence ID" value="KAK8884130.1"/>
    <property type="molecule type" value="Genomic_DNA"/>
</dbReference>
<dbReference type="Pfam" id="PF00270">
    <property type="entry name" value="DEAD"/>
    <property type="match status" value="1"/>
</dbReference>
<dbReference type="PROSITE" id="PS51192">
    <property type="entry name" value="HELICASE_ATP_BIND_1"/>
    <property type="match status" value="1"/>
</dbReference>
<dbReference type="Gene3D" id="3.40.50.300">
    <property type="entry name" value="P-loop containing nucleotide triphosphate hydrolases"/>
    <property type="match status" value="2"/>
</dbReference>
<feature type="domain" description="Helicase ATP-binding" evidence="5">
    <location>
        <begin position="64"/>
        <end position="231"/>
    </location>
</feature>
<dbReference type="InterPro" id="IPR050474">
    <property type="entry name" value="Hel308_SKI2-like"/>
</dbReference>
<name>A0ABR2JZ45_9EUKA</name>
<dbReference type="Pfam" id="PF00271">
    <property type="entry name" value="Helicase_C"/>
    <property type="match status" value="1"/>
</dbReference>
<dbReference type="Gene3D" id="1.10.3380.20">
    <property type="match status" value="1"/>
</dbReference>
<accession>A0ABR2JZ45</accession>
<dbReference type="PROSITE" id="PS51194">
    <property type="entry name" value="HELICASE_CTER"/>
    <property type="match status" value="1"/>
</dbReference>
<keyword evidence="4" id="KW-0067">ATP-binding</keyword>
<keyword evidence="3 7" id="KW-0347">Helicase</keyword>
<evidence type="ECO:0000313" key="7">
    <source>
        <dbReference type="EMBL" id="KAK8884130.1"/>
    </source>
</evidence>
<dbReference type="InterPro" id="IPR048960">
    <property type="entry name" value="POLQ-like_helical"/>
</dbReference>
<feature type="domain" description="Helicase C-terminal" evidence="6">
    <location>
        <begin position="270"/>
        <end position="484"/>
    </location>
</feature>
<evidence type="ECO:0000256" key="3">
    <source>
        <dbReference type="ARBA" id="ARBA00022806"/>
    </source>
</evidence>
<dbReference type="Pfam" id="PF21099">
    <property type="entry name" value="POLQ_helical"/>
    <property type="match status" value="1"/>
</dbReference>
<dbReference type="SMART" id="SM00487">
    <property type="entry name" value="DEXDc"/>
    <property type="match status" value="1"/>
</dbReference>
<organism evidence="7 8">
    <name type="scientific">Tritrichomonas musculus</name>
    <dbReference type="NCBI Taxonomy" id="1915356"/>
    <lineage>
        <taxon>Eukaryota</taxon>
        <taxon>Metamonada</taxon>
        <taxon>Parabasalia</taxon>
        <taxon>Tritrichomonadida</taxon>
        <taxon>Tritrichomonadidae</taxon>
        <taxon>Tritrichomonas</taxon>
    </lineage>
</organism>
<evidence type="ECO:0000256" key="1">
    <source>
        <dbReference type="ARBA" id="ARBA00022741"/>
    </source>
</evidence>
<protein>
    <submittedName>
        <fullName evidence="7">ATP-dependent RNA helicase ddx60</fullName>
    </submittedName>
</protein>
<dbReference type="InterPro" id="IPR011545">
    <property type="entry name" value="DEAD/DEAH_box_helicase_dom"/>
</dbReference>
<evidence type="ECO:0000259" key="6">
    <source>
        <dbReference type="PROSITE" id="PS51194"/>
    </source>
</evidence>
<evidence type="ECO:0000259" key="5">
    <source>
        <dbReference type="PROSITE" id="PS51192"/>
    </source>
</evidence>
<dbReference type="GO" id="GO:0004386">
    <property type="term" value="F:helicase activity"/>
    <property type="evidence" value="ECO:0007669"/>
    <property type="project" value="UniProtKB-KW"/>
</dbReference>
<dbReference type="SMART" id="SM00490">
    <property type="entry name" value="HELICc"/>
    <property type="match status" value="1"/>
</dbReference>
<proteinExistence type="predicted"/>
<dbReference type="InterPro" id="IPR027417">
    <property type="entry name" value="P-loop_NTPase"/>
</dbReference>
<dbReference type="SUPFAM" id="SSF158702">
    <property type="entry name" value="Sec63 N-terminal domain-like"/>
    <property type="match status" value="1"/>
</dbReference>
<keyword evidence="8" id="KW-1185">Reference proteome</keyword>
<keyword evidence="2" id="KW-0378">Hydrolase</keyword>
<keyword evidence="1" id="KW-0547">Nucleotide-binding</keyword>
<dbReference type="Proteomes" id="UP001470230">
    <property type="component" value="Unassembled WGS sequence"/>
</dbReference>
<reference evidence="7 8" key="1">
    <citation type="submission" date="2024-04" db="EMBL/GenBank/DDBJ databases">
        <title>Tritrichomonas musculus Genome.</title>
        <authorList>
            <person name="Alves-Ferreira E."/>
            <person name="Grigg M."/>
            <person name="Lorenzi H."/>
            <person name="Galac M."/>
        </authorList>
    </citation>
    <scope>NUCLEOTIDE SEQUENCE [LARGE SCALE GENOMIC DNA]</scope>
    <source>
        <strain evidence="7 8">EAF2021</strain>
    </source>
</reference>
<dbReference type="PANTHER" id="PTHR47961:SF6">
    <property type="entry name" value="DNA-DIRECTED DNA POLYMERASE"/>
    <property type="match status" value="1"/>
</dbReference>
<comment type="caution">
    <text evidence="7">The sequence shown here is derived from an EMBL/GenBank/DDBJ whole genome shotgun (WGS) entry which is preliminary data.</text>
</comment>
<dbReference type="InterPro" id="IPR001650">
    <property type="entry name" value="Helicase_C-like"/>
</dbReference>
<dbReference type="SUPFAM" id="SSF52540">
    <property type="entry name" value="P-loop containing nucleoside triphosphate hydrolases"/>
    <property type="match status" value="1"/>
</dbReference>
<evidence type="ECO:0000313" key="8">
    <source>
        <dbReference type="Proteomes" id="UP001470230"/>
    </source>
</evidence>
<dbReference type="PANTHER" id="PTHR47961">
    <property type="entry name" value="DNA POLYMERASE THETA, PUTATIVE (AFU_ORTHOLOGUE AFUA_1G05260)-RELATED"/>
    <property type="match status" value="1"/>
</dbReference>
<dbReference type="InterPro" id="IPR014001">
    <property type="entry name" value="Helicase_ATP-bd"/>
</dbReference>